<dbReference type="Proteomes" id="UP000824120">
    <property type="component" value="Chromosome 9"/>
</dbReference>
<feature type="compositionally biased region" description="Polar residues" evidence="1">
    <location>
        <begin position="71"/>
        <end position="82"/>
    </location>
</feature>
<protein>
    <submittedName>
        <fullName evidence="2">Uncharacterized protein</fullName>
    </submittedName>
</protein>
<comment type="caution">
    <text evidence="2">The sequence shown here is derived from an EMBL/GenBank/DDBJ whole genome shotgun (WGS) entry which is preliminary data.</text>
</comment>
<evidence type="ECO:0000313" key="2">
    <source>
        <dbReference type="EMBL" id="KAG5587102.1"/>
    </source>
</evidence>
<evidence type="ECO:0000256" key="1">
    <source>
        <dbReference type="SAM" id="MobiDB-lite"/>
    </source>
</evidence>
<dbReference type="EMBL" id="JACXVP010000009">
    <property type="protein sequence ID" value="KAG5587102.1"/>
    <property type="molecule type" value="Genomic_DNA"/>
</dbReference>
<accession>A0A9J5XIY8</accession>
<feature type="region of interest" description="Disordered" evidence="1">
    <location>
        <begin position="60"/>
        <end position="89"/>
    </location>
</feature>
<name>A0A9J5XIY8_SOLCO</name>
<sequence>MGILKVTMTPLPTWVVIHWWECFTLNQRFWVRALGMEKVLLGAPLPNRPCIARFEFSQSSNVDSGHRMGNQKDNVPIETSSTKQHDKKRKYKIVDSPWLEDSDSDSDFVNETNYKRNKHFMKVKVV</sequence>
<evidence type="ECO:0000313" key="3">
    <source>
        <dbReference type="Proteomes" id="UP000824120"/>
    </source>
</evidence>
<organism evidence="2 3">
    <name type="scientific">Solanum commersonii</name>
    <name type="common">Commerson's wild potato</name>
    <name type="synonym">Commerson's nightshade</name>
    <dbReference type="NCBI Taxonomy" id="4109"/>
    <lineage>
        <taxon>Eukaryota</taxon>
        <taxon>Viridiplantae</taxon>
        <taxon>Streptophyta</taxon>
        <taxon>Embryophyta</taxon>
        <taxon>Tracheophyta</taxon>
        <taxon>Spermatophyta</taxon>
        <taxon>Magnoliopsida</taxon>
        <taxon>eudicotyledons</taxon>
        <taxon>Gunneridae</taxon>
        <taxon>Pentapetalae</taxon>
        <taxon>asterids</taxon>
        <taxon>lamiids</taxon>
        <taxon>Solanales</taxon>
        <taxon>Solanaceae</taxon>
        <taxon>Solanoideae</taxon>
        <taxon>Solaneae</taxon>
        <taxon>Solanum</taxon>
    </lineage>
</organism>
<dbReference type="AlphaFoldDB" id="A0A9J5XIY8"/>
<gene>
    <name evidence="2" type="ORF">H5410_047536</name>
</gene>
<keyword evidence="3" id="KW-1185">Reference proteome</keyword>
<proteinExistence type="predicted"/>
<reference evidence="2 3" key="1">
    <citation type="submission" date="2020-09" db="EMBL/GenBank/DDBJ databases">
        <title>De no assembly of potato wild relative species, Solanum commersonii.</title>
        <authorList>
            <person name="Cho K."/>
        </authorList>
    </citation>
    <scope>NUCLEOTIDE SEQUENCE [LARGE SCALE GENOMIC DNA]</scope>
    <source>
        <strain evidence="2">LZ3.2</strain>
        <tissue evidence="2">Leaf</tissue>
    </source>
</reference>